<name>A0A1H7NGL3_AQUAM</name>
<protein>
    <submittedName>
        <fullName evidence="1">Uncharacterized protein</fullName>
    </submittedName>
</protein>
<reference evidence="1 2" key="1">
    <citation type="submission" date="2016-10" db="EMBL/GenBank/DDBJ databases">
        <authorList>
            <person name="de Groot N.N."/>
        </authorList>
    </citation>
    <scope>NUCLEOTIDE SEQUENCE [LARGE SCALE GENOMIC DNA]</scope>
    <source>
        <strain evidence="1 2">DSM 25232</strain>
    </source>
</reference>
<dbReference type="RefSeq" id="WP_091408036.1">
    <property type="nucleotide sequence ID" value="NZ_FOAB01000003.1"/>
</dbReference>
<dbReference type="AlphaFoldDB" id="A0A1H7NGL3"/>
<dbReference type="STRING" id="1038014.SAMN04487910_2083"/>
<evidence type="ECO:0000313" key="1">
    <source>
        <dbReference type="EMBL" id="SEL22676.1"/>
    </source>
</evidence>
<organism evidence="1 2">
    <name type="scientific">Aquimarina amphilecti</name>
    <dbReference type="NCBI Taxonomy" id="1038014"/>
    <lineage>
        <taxon>Bacteria</taxon>
        <taxon>Pseudomonadati</taxon>
        <taxon>Bacteroidota</taxon>
        <taxon>Flavobacteriia</taxon>
        <taxon>Flavobacteriales</taxon>
        <taxon>Flavobacteriaceae</taxon>
        <taxon>Aquimarina</taxon>
    </lineage>
</organism>
<sequence length="347" mass="38298">MKTNSTTITLLNNSKKVKQTMINFLLLGFSILLLTSCSKNDDNDIIVTQPILGGLELQTEITENRDEALQIFTLNSGGAGEVYGEDGTILYFPANSFLDQNGDPVTGVVTIELIEIYDKAKMLLTKMPTNGKRPNGDVETLVSGGEFYINATQNNEQLELANDFMLFAPADEFDEDMSIFNGQDNDCDGDELQCDIVWEEDEQAGLEPIQREGPNGEGVSGYGGFLSNFGWTNIDRWYNDARPKTLLQVDVPEGFDNTNSNVYVSYDGEPTALALLDIYDPETGLFSEHYGLIPIGLEVHIIFVSVQDDQYVYAIQGVTIEENHLEIIGTTNTGTESELVALINDLP</sequence>
<dbReference type="Proteomes" id="UP000198521">
    <property type="component" value="Unassembled WGS sequence"/>
</dbReference>
<dbReference type="OrthoDB" id="1488726at2"/>
<dbReference type="EMBL" id="FOAB01000003">
    <property type="protein sequence ID" value="SEL22676.1"/>
    <property type="molecule type" value="Genomic_DNA"/>
</dbReference>
<gene>
    <name evidence="1" type="ORF">SAMN04487910_2083</name>
</gene>
<keyword evidence="2" id="KW-1185">Reference proteome</keyword>
<evidence type="ECO:0000313" key="2">
    <source>
        <dbReference type="Proteomes" id="UP000198521"/>
    </source>
</evidence>
<proteinExistence type="predicted"/>
<accession>A0A1H7NGL3</accession>